<reference evidence="12 13" key="1">
    <citation type="submission" date="2024-09" db="EMBL/GenBank/DDBJ databases">
        <authorList>
            <person name="Sun Q."/>
            <person name="Mori K."/>
        </authorList>
    </citation>
    <scope>NUCLEOTIDE SEQUENCE [LARGE SCALE GENOMIC DNA]</scope>
    <source>
        <strain evidence="12 13">TBRC 5777</strain>
    </source>
</reference>
<dbReference type="Gene3D" id="3.90.79.20">
    <property type="match status" value="1"/>
</dbReference>
<dbReference type="Gene3D" id="3.90.79.10">
    <property type="entry name" value="Nucleoside Triphosphate Pyrophosphohydrolase"/>
    <property type="match status" value="1"/>
</dbReference>
<comment type="similarity">
    <text evidence="3">Belongs to the Nudix hydrolase family. NudC subfamily.</text>
</comment>
<dbReference type="PROSITE" id="PS51462">
    <property type="entry name" value="NUDIX"/>
    <property type="match status" value="1"/>
</dbReference>
<dbReference type="InterPro" id="IPR050241">
    <property type="entry name" value="NAD-cap_RNA_hydrolase_NudC"/>
</dbReference>
<dbReference type="CDD" id="cd03429">
    <property type="entry name" value="NUDIX_NADH_pyrophosphatase_Nudt13"/>
    <property type="match status" value="1"/>
</dbReference>
<dbReference type="InterPro" id="IPR000086">
    <property type="entry name" value="NUDIX_hydrolase_dom"/>
</dbReference>
<evidence type="ECO:0000256" key="2">
    <source>
        <dbReference type="ARBA" id="ARBA00001947"/>
    </source>
</evidence>
<keyword evidence="7" id="KW-0460">Magnesium</keyword>
<sequence length="320" mass="34839">MLSIPASRPNVYTGNPLDRASDLRDDAGVMEALLARDDALFVPVWRGRSLLRGVGENRPETVMLRNGAAGALRAAGGAWCFLGLLGPEAKDVAGDRLGATPVYALDCSDAEDPLPLLPEGAGEFTDIRPLASLLPAGEASILAHARGMMHWRTRHRFCGVCGATCEPRSAGNVVVCTNCGTSHFPRTDPAVIMLVIHGDRCLLGNSTRFPDNTMYSTLAGFVEPGESLEEAVRREVLEESGIRVGRAFYHSSQPWPFPASIMLGFHAEALTEEIAIDPSEIRDARWFSRDDLRRPEALGIRLPRADSIARRLIEDWLESP</sequence>
<dbReference type="GO" id="GO:0016787">
    <property type="term" value="F:hydrolase activity"/>
    <property type="evidence" value="ECO:0007669"/>
    <property type="project" value="UniProtKB-KW"/>
</dbReference>
<dbReference type="RefSeq" id="WP_377046621.1">
    <property type="nucleotide sequence ID" value="NZ_JBHLUN010000017.1"/>
</dbReference>
<accession>A0ABV6JYD1</accession>
<comment type="cofactor">
    <cofactor evidence="1">
        <name>Mg(2+)</name>
        <dbReference type="ChEBI" id="CHEBI:18420"/>
    </cofactor>
</comment>
<dbReference type="PROSITE" id="PS00893">
    <property type="entry name" value="NUDIX_BOX"/>
    <property type="match status" value="1"/>
</dbReference>
<keyword evidence="13" id="KW-1185">Reference proteome</keyword>
<keyword evidence="8" id="KW-0520">NAD</keyword>
<organism evidence="12 13">
    <name type="scientific">Roseomonas elaeocarpi</name>
    <dbReference type="NCBI Taxonomy" id="907779"/>
    <lineage>
        <taxon>Bacteria</taxon>
        <taxon>Pseudomonadati</taxon>
        <taxon>Pseudomonadota</taxon>
        <taxon>Alphaproteobacteria</taxon>
        <taxon>Acetobacterales</taxon>
        <taxon>Roseomonadaceae</taxon>
        <taxon>Roseomonas</taxon>
    </lineage>
</organism>
<evidence type="ECO:0000256" key="6">
    <source>
        <dbReference type="ARBA" id="ARBA00022801"/>
    </source>
</evidence>
<evidence type="ECO:0000259" key="11">
    <source>
        <dbReference type="PROSITE" id="PS51462"/>
    </source>
</evidence>
<evidence type="ECO:0000313" key="13">
    <source>
        <dbReference type="Proteomes" id="UP001589865"/>
    </source>
</evidence>
<dbReference type="InterPro" id="IPR020084">
    <property type="entry name" value="NUDIX_hydrolase_CS"/>
</dbReference>
<dbReference type="Pfam" id="PF09296">
    <property type="entry name" value="NUDIX-like"/>
    <property type="match status" value="1"/>
</dbReference>
<evidence type="ECO:0000256" key="10">
    <source>
        <dbReference type="RuleBase" id="RU003476"/>
    </source>
</evidence>
<evidence type="ECO:0000256" key="3">
    <source>
        <dbReference type="ARBA" id="ARBA00009595"/>
    </source>
</evidence>
<proteinExistence type="inferred from homology"/>
<dbReference type="PRINTS" id="PR00502">
    <property type="entry name" value="NUDIXFAMILY"/>
</dbReference>
<evidence type="ECO:0000256" key="9">
    <source>
        <dbReference type="ARBA" id="ARBA00023679"/>
    </source>
</evidence>
<evidence type="ECO:0000256" key="4">
    <source>
        <dbReference type="ARBA" id="ARBA00012381"/>
    </source>
</evidence>
<protein>
    <recommendedName>
        <fullName evidence="4">NAD(+) diphosphatase</fullName>
        <ecNumber evidence="4">3.6.1.22</ecNumber>
    </recommendedName>
</protein>
<dbReference type="Pfam" id="PF09297">
    <property type="entry name" value="Zn_ribbon_NUD"/>
    <property type="match status" value="1"/>
</dbReference>
<gene>
    <name evidence="12" type="primary">nudC</name>
    <name evidence="12" type="ORF">ACFFGY_21095</name>
</gene>
<keyword evidence="6 10" id="KW-0378">Hydrolase</keyword>
<feature type="domain" description="Nudix hydrolase" evidence="11">
    <location>
        <begin position="185"/>
        <end position="309"/>
    </location>
</feature>
<dbReference type="PANTHER" id="PTHR42904">
    <property type="entry name" value="NUDIX HYDROLASE, NUDC SUBFAMILY"/>
    <property type="match status" value="1"/>
</dbReference>
<evidence type="ECO:0000256" key="8">
    <source>
        <dbReference type="ARBA" id="ARBA00023027"/>
    </source>
</evidence>
<dbReference type="NCBIfam" id="NF001299">
    <property type="entry name" value="PRK00241.1"/>
    <property type="match status" value="1"/>
</dbReference>
<dbReference type="InterPro" id="IPR015375">
    <property type="entry name" value="NADH_PPase-like_N"/>
</dbReference>
<dbReference type="InterPro" id="IPR049734">
    <property type="entry name" value="NudC-like_C"/>
</dbReference>
<dbReference type="EMBL" id="JBHLUN010000017">
    <property type="protein sequence ID" value="MFC0410752.1"/>
    <property type="molecule type" value="Genomic_DNA"/>
</dbReference>
<dbReference type="SUPFAM" id="SSF55811">
    <property type="entry name" value="Nudix"/>
    <property type="match status" value="1"/>
</dbReference>
<comment type="cofactor">
    <cofactor evidence="2">
        <name>Zn(2+)</name>
        <dbReference type="ChEBI" id="CHEBI:29105"/>
    </cofactor>
</comment>
<dbReference type="InterPro" id="IPR020476">
    <property type="entry name" value="Nudix_hydrolase"/>
</dbReference>
<dbReference type="EC" id="3.6.1.22" evidence="4"/>
<comment type="catalytic activity">
    <reaction evidence="9">
        <text>a 5'-end NAD(+)-phospho-ribonucleoside in mRNA + H2O = a 5'-end phospho-adenosine-phospho-ribonucleoside in mRNA + beta-nicotinamide D-ribonucleotide + 2 H(+)</text>
        <dbReference type="Rhea" id="RHEA:60876"/>
        <dbReference type="Rhea" id="RHEA-COMP:15698"/>
        <dbReference type="Rhea" id="RHEA-COMP:15719"/>
        <dbReference type="ChEBI" id="CHEBI:14649"/>
        <dbReference type="ChEBI" id="CHEBI:15377"/>
        <dbReference type="ChEBI" id="CHEBI:15378"/>
        <dbReference type="ChEBI" id="CHEBI:144029"/>
        <dbReference type="ChEBI" id="CHEBI:144051"/>
    </reaction>
    <physiologicalReaction direction="left-to-right" evidence="9">
        <dbReference type="Rhea" id="RHEA:60877"/>
    </physiologicalReaction>
</comment>
<comment type="caution">
    <text evidence="12">The sequence shown here is derived from an EMBL/GenBank/DDBJ whole genome shotgun (WGS) entry which is preliminary data.</text>
</comment>
<name>A0ABV6JYD1_9PROT</name>
<dbReference type="Pfam" id="PF00293">
    <property type="entry name" value="NUDIX"/>
    <property type="match status" value="1"/>
</dbReference>
<dbReference type="PANTHER" id="PTHR42904:SF6">
    <property type="entry name" value="NAD-CAPPED RNA HYDROLASE NUDT12"/>
    <property type="match status" value="1"/>
</dbReference>
<dbReference type="Proteomes" id="UP001589865">
    <property type="component" value="Unassembled WGS sequence"/>
</dbReference>
<evidence type="ECO:0000313" key="12">
    <source>
        <dbReference type="EMBL" id="MFC0410752.1"/>
    </source>
</evidence>
<evidence type="ECO:0000256" key="7">
    <source>
        <dbReference type="ARBA" id="ARBA00022842"/>
    </source>
</evidence>
<dbReference type="InterPro" id="IPR015376">
    <property type="entry name" value="Znr_NADH_PPase"/>
</dbReference>
<evidence type="ECO:0000256" key="1">
    <source>
        <dbReference type="ARBA" id="ARBA00001946"/>
    </source>
</evidence>
<keyword evidence="5" id="KW-0479">Metal-binding</keyword>
<evidence type="ECO:0000256" key="5">
    <source>
        <dbReference type="ARBA" id="ARBA00022723"/>
    </source>
</evidence>
<dbReference type="InterPro" id="IPR015797">
    <property type="entry name" value="NUDIX_hydrolase-like_dom_sf"/>
</dbReference>